<keyword evidence="2 5" id="KW-0812">Transmembrane</keyword>
<evidence type="ECO:0000256" key="3">
    <source>
        <dbReference type="ARBA" id="ARBA00022989"/>
    </source>
</evidence>
<dbReference type="Pfam" id="PF00892">
    <property type="entry name" value="EamA"/>
    <property type="match status" value="2"/>
</dbReference>
<dbReference type="Gene3D" id="1.10.3730.20">
    <property type="match status" value="1"/>
</dbReference>
<dbReference type="InterPro" id="IPR000620">
    <property type="entry name" value="EamA_dom"/>
</dbReference>
<feature type="domain" description="EamA" evidence="6">
    <location>
        <begin position="24"/>
        <end position="154"/>
    </location>
</feature>
<feature type="transmembrane region" description="Helical" evidence="5">
    <location>
        <begin position="20"/>
        <end position="42"/>
    </location>
</feature>
<evidence type="ECO:0000313" key="8">
    <source>
        <dbReference type="Proteomes" id="UP000285301"/>
    </source>
</evidence>
<feature type="transmembrane region" description="Helical" evidence="5">
    <location>
        <begin position="108"/>
        <end position="127"/>
    </location>
</feature>
<dbReference type="InterPro" id="IPR037185">
    <property type="entry name" value="EmrE-like"/>
</dbReference>
<dbReference type="OrthoDB" id="306876at2759"/>
<feature type="domain" description="EamA" evidence="6">
    <location>
        <begin position="176"/>
        <end position="304"/>
    </location>
</feature>
<feature type="transmembrane region" description="Helical" evidence="5">
    <location>
        <begin position="54"/>
        <end position="71"/>
    </location>
</feature>
<dbReference type="SUPFAM" id="SSF103481">
    <property type="entry name" value="Multidrug resistance efflux transporter EmrE"/>
    <property type="match status" value="2"/>
</dbReference>
<name>A0A3S4QI33_9ACAR</name>
<comment type="caution">
    <text evidence="7">The sequence shown here is derived from an EMBL/GenBank/DDBJ whole genome shotgun (WGS) entry which is preliminary data.</text>
</comment>
<comment type="subcellular location">
    <subcellularLocation>
        <location evidence="1">Membrane</location>
        <topology evidence="1">Multi-pass membrane protein</topology>
    </subcellularLocation>
</comment>
<dbReference type="Proteomes" id="UP000285301">
    <property type="component" value="Unassembled WGS sequence"/>
</dbReference>
<gene>
    <name evidence="7" type="ORF">B4U79_07006</name>
</gene>
<evidence type="ECO:0000259" key="6">
    <source>
        <dbReference type="Pfam" id="PF00892"/>
    </source>
</evidence>
<feature type="transmembrane region" description="Helical" evidence="5">
    <location>
        <begin position="134"/>
        <end position="153"/>
    </location>
</feature>
<organism evidence="7 8">
    <name type="scientific">Dinothrombium tinctorium</name>
    <dbReference type="NCBI Taxonomy" id="1965070"/>
    <lineage>
        <taxon>Eukaryota</taxon>
        <taxon>Metazoa</taxon>
        <taxon>Ecdysozoa</taxon>
        <taxon>Arthropoda</taxon>
        <taxon>Chelicerata</taxon>
        <taxon>Arachnida</taxon>
        <taxon>Acari</taxon>
        <taxon>Acariformes</taxon>
        <taxon>Trombidiformes</taxon>
        <taxon>Prostigmata</taxon>
        <taxon>Anystina</taxon>
        <taxon>Parasitengona</taxon>
        <taxon>Trombidioidea</taxon>
        <taxon>Trombidiidae</taxon>
        <taxon>Dinothrombium</taxon>
    </lineage>
</organism>
<feature type="transmembrane region" description="Helical" evidence="5">
    <location>
        <begin position="173"/>
        <end position="192"/>
    </location>
</feature>
<evidence type="ECO:0000256" key="1">
    <source>
        <dbReference type="ARBA" id="ARBA00004141"/>
    </source>
</evidence>
<dbReference type="GO" id="GO:0016020">
    <property type="term" value="C:membrane"/>
    <property type="evidence" value="ECO:0007669"/>
    <property type="project" value="UniProtKB-SubCell"/>
</dbReference>
<dbReference type="PANTHER" id="PTHR22911">
    <property type="entry name" value="ACYL-MALONYL CONDENSING ENZYME-RELATED"/>
    <property type="match status" value="1"/>
</dbReference>
<feature type="transmembrane region" description="Helical" evidence="5">
    <location>
        <begin position="204"/>
        <end position="222"/>
    </location>
</feature>
<keyword evidence="3 5" id="KW-1133">Transmembrane helix</keyword>
<feature type="transmembrane region" description="Helical" evidence="5">
    <location>
        <begin position="263"/>
        <end position="283"/>
    </location>
</feature>
<feature type="transmembrane region" description="Helical" evidence="5">
    <location>
        <begin position="83"/>
        <end position="102"/>
    </location>
</feature>
<feature type="transmembrane region" description="Helical" evidence="5">
    <location>
        <begin position="234"/>
        <end position="256"/>
    </location>
</feature>
<evidence type="ECO:0000256" key="2">
    <source>
        <dbReference type="ARBA" id="ARBA00022692"/>
    </source>
</evidence>
<keyword evidence="4 5" id="KW-0472">Membrane</keyword>
<feature type="transmembrane region" description="Helical" evidence="5">
    <location>
        <begin position="289"/>
        <end position="311"/>
    </location>
</feature>
<dbReference type="EMBL" id="NCKU01006145">
    <property type="protein sequence ID" value="RWS03798.1"/>
    <property type="molecule type" value="Genomic_DNA"/>
</dbReference>
<evidence type="ECO:0000256" key="5">
    <source>
        <dbReference type="SAM" id="Phobius"/>
    </source>
</evidence>
<sequence length="331" mass="36683">MNKNIDSEERNWLYSKLSKIPAAGIVFDLSAGMFFSFELTLVKILGDINPFELFTIRCGVLAVNCLAAILWNKQSFLVPKEEIKFLIPRCILGYVSVATLFFSLRMIALGDAVALSFTSPIFTLILVRIFLGEPFGLFQIFVIIASICGTILISRPTILFPSDNISSSDSQRLIESLLAICCAFTIASSFMVMRKLLRTPSSVATFWFAVSVVVFGMIYMGITRDFVVPKDSLSYILLLLIGIFATFAQLFLAMSLKLEQASVVAVAYTIDIVFAYIFQGSLINEKLNLLSLIGALIICLNIVVSAVRKLIVEKPLLLKKVSKSKINSYEV</sequence>
<dbReference type="AlphaFoldDB" id="A0A3S4QI33"/>
<keyword evidence="8" id="KW-1185">Reference proteome</keyword>
<proteinExistence type="predicted"/>
<evidence type="ECO:0000313" key="7">
    <source>
        <dbReference type="EMBL" id="RWS03798.1"/>
    </source>
</evidence>
<reference evidence="7 8" key="1">
    <citation type="journal article" date="2018" name="Gigascience">
        <title>Genomes of trombidid mites reveal novel predicted allergens and laterally-transferred genes associated with secondary metabolism.</title>
        <authorList>
            <person name="Dong X."/>
            <person name="Chaisiri K."/>
            <person name="Xia D."/>
            <person name="Armstrong S.D."/>
            <person name="Fang Y."/>
            <person name="Donnelly M.J."/>
            <person name="Kadowaki T."/>
            <person name="McGarry J.W."/>
            <person name="Darby A.C."/>
            <person name="Makepeace B.L."/>
        </authorList>
    </citation>
    <scope>NUCLEOTIDE SEQUENCE [LARGE SCALE GENOMIC DNA]</scope>
    <source>
        <strain evidence="7">UoL-WK</strain>
    </source>
</reference>
<accession>A0A3S4QI33</accession>
<evidence type="ECO:0000256" key="4">
    <source>
        <dbReference type="ARBA" id="ARBA00023136"/>
    </source>
</evidence>
<protein>
    <submittedName>
        <fullName evidence="7">Solute carrier family 35 member G1-like protein</fullName>
    </submittedName>
</protein>
<dbReference type="PANTHER" id="PTHR22911:SF6">
    <property type="entry name" value="SOLUTE CARRIER FAMILY 35 MEMBER G1"/>
    <property type="match status" value="1"/>
</dbReference>